<feature type="region of interest" description="Disordered" evidence="1">
    <location>
        <begin position="85"/>
        <end position="136"/>
    </location>
</feature>
<feature type="compositionally biased region" description="Low complexity" evidence="1">
    <location>
        <begin position="38"/>
        <end position="50"/>
    </location>
</feature>
<dbReference type="EMBL" id="LSRX01000475">
    <property type="protein sequence ID" value="OLP96229.1"/>
    <property type="molecule type" value="Genomic_DNA"/>
</dbReference>
<reference evidence="2 3" key="1">
    <citation type="submission" date="2016-02" db="EMBL/GenBank/DDBJ databases">
        <title>Genome analysis of coral dinoflagellate symbionts highlights evolutionary adaptations to a symbiotic lifestyle.</title>
        <authorList>
            <person name="Aranda M."/>
            <person name="Li Y."/>
            <person name="Liew Y.J."/>
            <person name="Baumgarten S."/>
            <person name="Simakov O."/>
            <person name="Wilson M."/>
            <person name="Piel J."/>
            <person name="Ashoor H."/>
            <person name="Bougouffa S."/>
            <person name="Bajic V.B."/>
            <person name="Ryu T."/>
            <person name="Ravasi T."/>
            <person name="Bayer T."/>
            <person name="Micklem G."/>
            <person name="Kim H."/>
            <person name="Bhak J."/>
            <person name="Lajeunesse T.C."/>
            <person name="Voolstra C.R."/>
        </authorList>
    </citation>
    <scope>NUCLEOTIDE SEQUENCE [LARGE SCALE GENOMIC DNA]</scope>
    <source>
        <strain evidence="2 3">CCMP2467</strain>
    </source>
</reference>
<comment type="caution">
    <text evidence="2">The sequence shown here is derived from an EMBL/GenBank/DDBJ whole genome shotgun (WGS) entry which is preliminary data.</text>
</comment>
<feature type="compositionally biased region" description="Polar residues" evidence="1">
    <location>
        <begin position="85"/>
        <end position="94"/>
    </location>
</feature>
<evidence type="ECO:0000313" key="3">
    <source>
        <dbReference type="Proteomes" id="UP000186817"/>
    </source>
</evidence>
<name>A0A1Q9DM57_SYMMI</name>
<keyword evidence="3" id="KW-1185">Reference proteome</keyword>
<evidence type="ECO:0000256" key="1">
    <source>
        <dbReference type="SAM" id="MobiDB-lite"/>
    </source>
</evidence>
<organism evidence="2 3">
    <name type="scientific">Symbiodinium microadriaticum</name>
    <name type="common">Dinoflagellate</name>
    <name type="synonym">Zooxanthella microadriatica</name>
    <dbReference type="NCBI Taxonomy" id="2951"/>
    <lineage>
        <taxon>Eukaryota</taxon>
        <taxon>Sar</taxon>
        <taxon>Alveolata</taxon>
        <taxon>Dinophyceae</taxon>
        <taxon>Suessiales</taxon>
        <taxon>Symbiodiniaceae</taxon>
        <taxon>Symbiodinium</taxon>
    </lineage>
</organism>
<feature type="region of interest" description="Disordered" evidence="1">
    <location>
        <begin position="27"/>
        <end position="55"/>
    </location>
</feature>
<feature type="compositionally biased region" description="Basic and acidic residues" evidence="1">
    <location>
        <begin position="95"/>
        <end position="127"/>
    </location>
</feature>
<accession>A0A1Q9DM57</accession>
<feature type="compositionally biased region" description="Basic and acidic residues" evidence="1">
    <location>
        <begin position="426"/>
        <end position="439"/>
    </location>
</feature>
<dbReference type="Proteomes" id="UP000186817">
    <property type="component" value="Unassembled WGS sequence"/>
</dbReference>
<dbReference type="OrthoDB" id="423563at2759"/>
<dbReference type="AlphaFoldDB" id="A0A1Q9DM57"/>
<gene>
    <name evidence="2" type="ORF">AK812_SmicGene21577</name>
</gene>
<proteinExistence type="predicted"/>
<feature type="region of interest" description="Disordered" evidence="1">
    <location>
        <begin position="406"/>
        <end position="439"/>
    </location>
</feature>
<protein>
    <submittedName>
        <fullName evidence="2">Uncharacterized protein</fullName>
    </submittedName>
</protein>
<feature type="region of interest" description="Disordered" evidence="1">
    <location>
        <begin position="498"/>
        <end position="522"/>
    </location>
</feature>
<feature type="compositionally biased region" description="Polar residues" evidence="1">
    <location>
        <begin position="416"/>
        <end position="425"/>
    </location>
</feature>
<sequence>MMLSATSGMVTERGGVGFTLHRSETVAQSAGQLDRKNSAASSRARGRSSGFACKHNVGYKPLGAPVTSERVVEMQNSSFANMEKIQQSVGQDTSSHQEKKDKERKGRKEQKVEARSLSDSRDFKDEEAAAEGLEADSTGMQSLSRLPHALYGKDLPRCGQAQERQEKDGFKELKVHIKSSSRRVELVRIDADAAYAARSDNAKLALATSRHWAKASPDTGSGGVFLTSLEAPQSARERRQLPKASPKRATWLPSLSEYLANGAGLPASERAELADVGTTHKIAAELLPLPKGTRPNYGSLFLLDEGKAGSKDFKDRLKEHRKLWEKDLAGAWKEKAFYQRCQPFVAPKDAEEMRQRCHGNDYMQAAIERHVKDLERSLKDSGVEARGANDEPKGLPATAATIKVDVDANGMPGPSAPTSPAQEATLQEKRRADADDDQRISEPVKLVAARSRNHAIHQKALAQLREPDRQKNSLILRQQLKEYQEKRDEARKNLQETLESQAESRMVSLEAPTRKSLASDVETSDGQQHHWYRSLLEQIRTELATADVPKAMYMLLDSVKTVLDEGDEFEADDFWQCISELRADDVTFAMASLLGSVIHGVGGLTGPSVVRALQQQCGKLNPGVAAERGVLERLAEANSLEVAVAEAKAKLRILSKESDSQKKLLEAEELRTLRLQDGQRQLMDELDFVYLKQRHAQLELDLSSNAYTIPEVTNQ</sequence>
<evidence type="ECO:0000313" key="2">
    <source>
        <dbReference type="EMBL" id="OLP96229.1"/>
    </source>
</evidence>